<feature type="domain" description="Pyruvate carboxyltransferase" evidence="3">
    <location>
        <begin position="18"/>
        <end position="269"/>
    </location>
</feature>
<dbReference type="GO" id="GO:0019752">
    <property type="term" value="P:carboxylic acid metabolic process"/>
    <property type="evidence" value="ECO:0007669"/>
    <property type="project" value="InterPro"/>
</dbReference>
<protein>
    <submittedName>
        <fullName evidence="4">Homocitrate synthase</fullName>
    </submittedName>
</protein>
<dbReference type="FunFam" id="1.10.238.260:FF:000001">
    <property type="entry name" value="2-isopropylmalate synthase"/>
    <property type="match status" value="1"/>
</dbReference>
<dbReference type="EMBL" id="CP002048">
    <property type="protein sequence ID" value="ADI01292.1"/>
    <property type="molecule type" value="Genomic_DNA"/>
</dbReference>
<gene>
    <name evidence="4" type="ordered locus">Slip_0508</name>
</gene>
<dbReference type="Pfam" id="PF00682">
    <property type="entry name" value="HMGL-like"/>
    <property type="match status" value="1"/>
</dbReference>
<dbReference type="Gene3D" id="3.20.20.70">
    <property type="entry name" value="Aldolase class I"/>
    <property type="match status" value="1"/>
</dbReference>
<evidence type="ECO:0000256" key="1">
    <source>
        <dbReference type="ARBA" id="ARBA00022679"/>
    </source>
</evidence>
<sequence>MTKSSLSKDWFLAKDAKIYIVDTTLRDGEQTAGVVFANQEKIRIAKYLDEIGVDQIEAGIPVMGGHEKECVKQIVSLGLRASIMAWNRAAISDLKHSLDCGVDAVAISISTSDIHIEHKLKTTREDVLRRMSEAVSFAKDHGLYVSVNAEDASRTNMEFLIEFALTAKHCGANRLRFCDTVGILDPLTTFRKIKTLRDAIEMDIEMHTHNDFGMATANAIAGVYAGANHVGVTVNGLGERAGNACLQEVVMALKYLMNVDLNFKTEKFREVALYVAQAAGRKVPPSKPIVGSNIFAHESGIHGDGVLKNPLTYEVFKPEEVGLERQIVIGKHSGTAALKAKFREYGLELGDEDAENILERVRATAVDLKRSLFDKELVYIYEDYMKERGRNVG</sequence>
<dbReference type="GO" id="GO:0046912">
    <property type="term" value="F:acyltransferase activity, acyl groups converted into alkyl on transfer"/>
    <property type="evidence" value="ECO:0007669"/>
    <property type="project" value="InterPro"/>
</dbReference>
<dbReference type="PANTHER" id="PTHR42880:SF1">
    <property type="entry name" value="ISOPROPYLMALATE_HOMOCITRATE_CITRAMALATE SYNTHASE FAMILY PROTEIN"/>
    <property type="match status" value="1"/>
</dbReference>
<dbReference type="Pfam" id="PF22617">
    <property type="entry name" value="HCS_D2"/>
    <property type="match status" value="1"/>
</dbReference>
<dbReference type="CDD" id="cd07939">
    <property type="entry name" value="DRE_TIM_NifV"/>
    <property type="match status" value="1"/>
</dbReference>
<dbReference type="eggNOG" id="COG0119">
    <property type="taxonomic scope" value="Bacteria"/>
</dbReference>
<evidence type="ECO:0000313" key="4">
    <source>
        <dbReference type="EMBL" id="ADI01292.1"/>
    </source>
</evidence>
<reference evidence="5" key="1">
    <citation type="journal article" date="2010" name="Stand. Genomic Sci.">
        <title>Complete genome sequence of Syntrophothermus lipocalidus type strain (TGB-C1T).</title>
        <authorList>
            <consortium name="US DOE Joint Genome Institute (JGI-PGF)"/>
            <person name="Djao O."/>
            <person name="Zhang X."/>
            <person name="Lucas S."/>
            <person name="Lapidus A."/>
            <person name="Glavina Del Rio T."/>
            <person name="Nolan M."/>
            <person name="Tice H."/>
            <person name="Cheng J."/>
            <person name="Han C."/>
            <person name="Tapia R."/>
            <person name="Goodwin L."/>
            <person name="Pitluck S."/>
            <person name="Liolios K."/>
            <person name="Ivanova N."/>
            <person name="Mavromatis K."/>
            <person name="Mikhailova N."/>
            <person name="Ovchinnikova G."/>
            <person name="Pati A."/>
            <person name="Brambilla E."/>
            <person name="Chen A."/>
            <person name="Palaniappan K."/>
            <person name="Land M."/>
            <person name="Hauser L."/>
            <person name="Chang Y."/>
            <person name="Jeffries C."/>
            <person name="Rohde M."/>
            <person name="Sikorski J."/>
            <person name="Spring S."/>
            <person name="Goker M."/>
            <person name="Detter J."/>
            <person name="Woyke T."/>
            <person name="Bristow J."/>
            <person name="Eisen J."/>
            <person name="Markowitz V."/>
            <person name="Hugenholtz P."/>
            <person name="Kyrpides N."/>
            <person name="Klenk H."/>
        </authorList>
    </citation>
    <scope>NUCLEOTIDE SEQUENCE [LARGE SCALE GENOMIC DNA]</scope>
    <source>
        <strain evidence="5">DSM 12680 / TGB-C1</strain>
    </source>
</reference>
<dbReference type="PROSITE" id="PS00815">
    <property type="entry name" value="AIPM_HOMOCIT_SYNTH_1"/>
    <property type="match status" value="1"/>
</dbReference>
<dbReference type="InterPro" id="IPR000891">
    <property type="entry name" value="PYR_CT"/>
</dbReference>
<keyword evidence="5" id="KW-1185">Reference proteome</keyword>
<dbReference type="STRING" id="643648.Slip_0508"/>
<proteinExistence type="inferred from homology"/>
<dbReference type="InterPro" id="IPR013477">
    <property type="entry name" value="NifV/FrbC"/>
</dbReference>
<dbReference type="PANTHER" id="PTHR42880">
    <property type="entry name" value="HOMOCITRATE SYNTHASE"/>
    <property type="match status" value="1"/>
</dbReference>
<dbReference type="HOGENOM" id="CLU_022158_4_2_9"/>
<organism evidence="4 5">
    <name type="scientific">Syntrophothermus lipocalidus (strain DSM 12680 / TGB-C1)</name>
    <dbReference type="NCBI Taxonomy" id="643648"/>
    <lineage>
        <taxon>Bacteria</taxon>
        <taxon>Bacillati</taxon>
        <taxon>Bacillota</taxon>
        <taxon>Clostridia</taxon>
        <taxon>Eubacteriales</taxon>
        <taxon>Syntrophomonadaceae</taxon>
        <taxon>Syntrophothermus</taxon>
    </lineage>
</organism>
<dbReference type="NCBIfam" id="TIGR02660">
    <property type="entry name" value="nifV_homocitr"/>
    <property type="match status" value="1"/>
</dbReference>
<dbReference type="InterPro" id="IPR002034">
    <property type="entry name" value="AIPM/Hcit_synth_CS"/>
</dbReference>
<dbReference type="SUPFAM" id="SSF51569">
    <property type="entry name" value="Aldolase"/>
    <property type="match status" value="1"/>
</dbReference>
<reference evidence="4 5" key="2">
    <citation type="journal article" date="2010" name="Stand. Genomic Sci.">
        <title>Complete genome sequence of Syntrophothermus lipocalidus type strain (TGB-C1).</title>
        <authorList>
            <person name="Djao O.D."/>
            <person name="Zhang X."/>
            <person name="Lucas S."/>
            <person name="Lapidus A."/>
            <person name="Del Rio T.G."/>
            <person name="Nolan M."/>
            <person name="Tice H."/>
            <person name="Cheng J.F."/>
            <person name="Han C."/>
            <person name="Tapia R."/>
            <person name="Goodwin L."/>
            <person name="Pitluck S."/>
            <person name="Liolios K."/>
            <person name="Ivanova N."/>
            <person name="Mavromatis K."/>
            <person name="Mikhailova N."/>
            <person name="Ovchinnikova G."/>
            <person name="Pati A."/>
            <person name="Brambilla E."/>
            <person name="Chen A."/>
            <person name="Palaniappan K."/>
            <person name="Land M."/>
            <person name="Hauser L."/>
            <person name="Chang Y.J."/>
            <person name="Jeffries C.D."/>
            <person name="Rohde M."/>
            <person name="Sikorski J."/>
            <person name="Spring S."/>
            <person name="Goker M."/>
            <person name="Detter J.C."/>
            <person name="Woyke T."/>
            <person name="Bristow J."/>
            <person name="Eisen J.A."/>
            <person name="Markowitz V."/>
            <person name="Hugenholtz P."/>
            <person name="Kyrpides N.C."/>
            <person name="Klenk H.P."/>
        </authorList>
    </citation>
    <scope>NUCLEOTIDE SEQUENCE [LARGE SCALE GENOMIC DNA]</scope>
    <source>
        <strain evidence="5">DSM 12680 / TGB-C1</strain>
    </source>
</reference>
<dbReference type="KEGG" id="slp:Slip_0508"/>
<dbReference type="InterPro" id="IPR054691">
    <property type="entry name" value="LeuA/HCS_post-cat"/>
</dbReference>
<dbReference type="InterPro" id="IPR013785">
    <property type="entry name" value="Aldolase_TIM"/>
</dbReference>
<dbReference type="RefSeq" id="WP_013174694.1">
    <property type="nucleotide sequence ID" value="NC_014220.1"/>
</dbReference>
<evidence type="ECO:0000256" key="2">
    <source>
        <dbReference type="RuleBase" id="RU003523"/>
    </source>
</evidence>
<dbReference type="Proteomes" id="UP000000378">
    <property type="component" value="Chromosome"/>
</dbReference>
<dbReference type="PROSITE" id="PS50991">
    <property type="entry name" value="PYR_CT"/>
    <property type="match status" value="1"/>
</dbReference>
<evidence type="ECO:0000259" key="3">
    <source>
        <dbReference type="PROSITE" id="PS50991"/>
    </source>
</evidence>
<name>D7CKQ7_SYNLT</name>
<dbReference type="PROSITE" id="PS00816">
    <property type="entry name" value="AIPM_HOMOCIT_SYNTH_2"/>
    <property type="match status" value="1"/>
</dbReference>
<dbReference type="AlphaFoldDB" id="D7CKQ7"/>
<dbReference type="Gene3D" id="1.10.238.260">
    <property type="match status" value="1"/>
</dbReference>
<comment type="similarity">
    <text evidence="2">Belongs to the alpha-IPM synthase/homocitrate synthase family.</text>
</comment>
<evidence type="ECO:0000313" key="5">
    <source>
        <dbReference type="Proteomes" id="UP000000378"/>
    </source>
</evidence>
<accession>D7CKQ7</accession>
<keyword evidence="1 2" id="KW-0808">Transferase</keyword>